<dbReference type="AlphaFoldDB" id="A0ABC8R2A6"/>
<dbReference type="Pfam" id="PF03106">
    <property type="entry name" value="WRKY"/>
    <property type="match status" value="1"/>
</dbReference>
<name>A0ABC8R2A6_9AQUA</name>
<organism evidence="8 9">
    <name type="scientific">Ilex paraguariensis</name>
    <name type="common">yerba mate</name>
    <dbReference type="NCBI Taxonomy" id="185542"/>
    <lineage>
        <taxon>Eukaryota</taxon>
        <taxon>Viridiplantae</taxon>
        <taxon>Streptophyta</taxon>
        <taxon>Embryophyta</taxon>
        <taxon>Tracheophyta</taxon>
        <taxon>Spermatophyta</taxon>
        <taxon>Magnoliopsida</taxon>
        <taxon>eudicotyledons</taxon>
        <taxon>Gunneridae</taxon>
        <taxon>Pentapetalae</taxon>
        <taxon>asterids</taxon>
        <taxon>campanulids</taxon>
        <taxon>Aquifoliales</taxon>
        <taxon>Aquifoliaceae</taxon>
        <taxon>Ilex</taxon>
    </lineage>
</organism>
<dbReference type="EMBL" id="CAUOFW020000773">
    <property type="protein sequence ID" value="CAK9136723.1"/>
    <property type="molecule type" value="Genomic_DNA"/>
</dbReference>
<dbReference type="PROSITE" id="PS50811">
    <property type="entry name" value="WRKY"/>
    <property type="match status" value="1"/>
</dbReference>
<reference evidence="8 9" key="1">
    <citation type="submission" date="2024-02" db="EMBL/GenBank/DDBJ databases">
        <authorList>
            <person name="Vignale AGUSTIN F."/>
            <person name="Sosa J E."/>
            <person name="Modenutti C."/>
        </authorList>
    </citation>
    <scope>NUCLEOTIDE SEQUENCE [LARGE SCALE GENOMIC DNA]</scope>
</reference>
<dbReference type="SUPFAM" id="SSF118290">
    <property type="entry name" value="WRKY DNA-binding domain"/>
    <property type="match status" value="1"/>
</dbReference>
<dbReference type="SMART" id="SM00774">
    <property type="entry name" value="WRKY"/>
    <property type="match status" value="1"/>
</dbReference>
<dbReference type="Gene3D" id="2.20.25.80">
    <property type="entry name" value="WRKY domain"/>
    <property type="match status" value="1"/>
</dbReference>
<keyword evidence="5" id="KW-0539">Nucleus</keyword>
<evidence type="ECO:0000313" key="9">
    <source>
        <dbReference type="Proteomes" id="UP001642360"/>
    </source>
</evidence>
<keyword evidence="9" id="KW-1185">Reference proteome</keyword>
<feature type="domain" description="WRKY" evidence="7">
    <location>
        <begin position="127"/>
        <end position="190"/>
    </location>
</feature>
<evidence type="ECO:0000259" key="7">
    <source>
        <dbReference type="PROSITE" id="PS50811"/>
    </source>
</evidence>
<evidence type="ECO:0000256" key="4">
    <source>
        <dbReference type="ARBA" id="ARBA00023163"/>
    </source>
</evidence>
<evidence type="ECO:0000256" key="6">
    <source>
        <dbReference type="SAM" id="MobiDB-lite"/>
    </source>
</evidence>
<gene>
    <name evidence="8" type="ORF">ILEXP_LOCUS3725</name>
</gene>
<dbReference type="InterPro" id="IPR003657">
    <property type="entry name" value="WRKY_dom"/>
</dbReference>
<keyword evidence="4" id="KW-0804">Transcription</keyword>
<keyword evidence="2" id="KW-0805">Transcription regulation</keyword>
<feature type="compositionally biased region" description="Polar residues" evidence="6">
    <location>
        <begin position="215"/>
        <end position="225"/>
    </location>
</feature>
<evidence type="ECO:0000313" key="8">
    <source>
        <dbReference type="EMBL" id="CAK9136723.1"/>
    </source>
</evidence>
<comment type="caution">
    <text evidence="8">The sequence shown here is derived from an EMBL/GenBank/DDBJ whole genome shotgun (WGS) entry which is preliminary data.</text>
</comment>
<dbReference type="GO" id="GO:0005634">
    <property type="term" value="C:nucleus"/>
    <property type="evidence" value="ECO:0007669"/>
    <property type="project" value="UniProtKB-SubCell"/>
</dbReference>
<dbReference type="Proteomes" id="UP001642360">
    <property type="component" value="Unassembled WGS sequence"/>
</dbReference>
<protein>
    <recommendedName>
        <fullName evidence="7">WRKY domain-containing protein</fullName>
    </recommendedName>
</protein>
<dbReference type="InterPro" id="IPR036576">
    <property type="entry name" value="WRKY_dom_sf"/>
</dbReference>
<accession>A0ABC8R2A6</accession>
<dbReference type="PANTHER" id="PTHR31282">
    <property type="entry name" value="WRKY TRANSCRIPTION FACTOR 21-RELATED"/>
    <property type="match status" value="1"/>
</dbReference>
<evidence type="ECO:0000256" key="3">
    <source>
        <dbReference type="ARBA" id="ARBA00023125"/>
    </source>
</evidence>
<sequence>MGTPLPEKFSSTKRKRAIKELVNGRKFATQLQVLLEKPHGDHGYVSSAEELAEKILTSFTETLSVLNSCDGDLVQIHPTAHVGYTCYSDGASQDCGDSRTNPAAKDRRGSYKRRKTSDSWIIVSHTMEDSNAWRKYGQKEILNAKYPRCYFRCTHKHDQGCRATKQVQRTEEDPMKYQTTYFGHHTCKARLKGPQLIFSDPDPPAESYLLNFESNNIPSNKQNHPSLKEESKEDTHSELSDNVSSMDSIWWPDLMALESSRLGMMLGPKMGSDYEDMGSSVYSNAVSASSHGLEIDTLINTVDFDNEFQLDEIEFL</sequence>
<feature type="compositionally biased region" description="Basic and acidic residues" evidence="6">
    <location>
        <begin position="226"/>
        <end position="239"/>
    </location>
</feature>
<feature type="region of interest" description="Disordered" evidence="6">
    <location>
        <begin position="215"/>
        <end position="239"/>
    </location>
</feature>
<evidence type="ECO:0000256" key="1">
    <source>
        <dbReference type="ARBA" id="ARBA00004123"/>
    </source>
</evidence>
<dbReference type="GO" id="GO:0003677">
    <property type="term" value="F:DNA binding"/>
    <property type="evidence" value="ECO:0007669"/>
    <property type="project" value="UniProtKB-KW"/>
</dbReference>
<evidence type="ECO:0000256" key="2">
    <source>
        <dbReference type="ARBA" id="ARBA00023015"/>
    </source>
</evidence>
<comment type="subcellular location">
    <subcellularLocation>
        <location evidence="1">Nucleus</location>
    </subcellularLocation>
</comment>
<proteinExistence type="predicted"/>
<evidence type="ECO:0000256" key="5">
    <source>
        <dbReference type="ARBA" id="ARBA00023242"/>
    </source>
</evidence>
<feature type="region of interest" description="Disordered" evidence="6">
    <location>
        <begin position="91"/>
        <end position="111"/>
    </location>
</feature>
<dbReference type="InterPro" id="IPR044810">
    <property type="entry name" value="WRKY_plant"/>
</dbReference>
<keyword evidence="3" id="KW-0238">DNA-binding</keyword>